<evidence type="ECO:0000313" key="4">
    <source>
        <dbReference type="EMBL" id="PZP56115.1"/>
    </source>
</evidence>
<keyword evidence="2 4" id="KW-0808">Transferase</keyword>
<dbReference type="InterPro" id="IPR029028">
    <property type="entry name" value="Alpha/beta_knot_MTases"/>
</dbReference>
<proteinExistence type="predicted"/>
<dbReference type="GO" id="GO:0032259">
    <property type="term" value="P:methylation"/>
    <property type="evidence" value="ECO:0007669"/>
    <property type="project" value="UniProtKB-KW"/>
</dbReference>
<feature type="domain" description="tRNA/rRNA methyltransferase SpoU type" evidence="3">
    <location>
        <begin position="8"/>
        <end position="139"/>
    </location>
</feature>
<reference evidence="4 5" key="1">
    <citation type="submission" date="2017-08" db="EMBL/GenBank/DDBJ databases">
        <title>Infants hospitalized years apart are colonized by the same room-sourced microbial strains.</title>
        <authorList>
            <person name="Brooks B."/>
            <person name="Olm M.R."/>
            <person name="Firek B.A."/>
            <person name="Baker R."/>
            <person name="Thomas B.C."/>
            <person name="Morowitz M.J."/>
            <person name="Banfield J.F."/>
        </authorList>
    </citation>
    <scope>NUCLEOTIDE SEQUENCE [LARGE SCALE GENOMIC DNA]</scope>
    <source>
        <strain evidence="4">S2_006_000_R2_64</strain>
    </source>
</reference>
<dbReference type="PANTHER" id="PTHR43191:SF7">
    <property type="entry name" value="OBP33PEP LIKE PROTEIN"/>
    <property type="match status" value="1"/>
</dbReference>
<dbReference type="EMBL" id="QFOT01000037">
    <property type="protein sequence ID" value="PZP56115.1"/>
    <property type="molecule type" value="Genomic_DNA"/>
</dbReference>
<name>A0A2W5FJA5_9BACT</name>
<dbReference type="GO" id="GO:0006396">
    <property type="term" value="P:RNA processing"/>
    <property type="evidence" value="ECO:0007669"/>
    <property type="project" value="InterPro"/>
</dbReference>
<evidence type="ECO:0000259" key="3">
    <source>
        <dbReference type="Pfam" id="PF00588"/>
    </source>
</evidence>
<dbReference type="GO" id="GO:0003723">
    <property type="term" value="F:RNA binding"/>
    <property type="evidence" value="ECO:0007669"/>
    <property type="project" value="InterPro"/>
</dbReference>
<dbReference type="SUPFAM" id="SSF75217">
    <property type="entry name" value="alpha/beta knot"/>
    <property type="match status" value="1"/>
</dbReference>
<evidence type="ECO:0000256" key="1">
    <source>
        <dbReference type="ARBA" id="ARBA00022603"/>
    </source>
</evidence>
<gene>
    <name evidence="4" type="ORF">DI586_04775</name>
</gene>
<evidence type="ECO:0000256" key="2">
    <source>
        <dbReference type="ARBA" id="ARBA00022679"/>
    </source>
</evidence>
<dbReference type="Gene3D" id="3.40.1280.10">
    <property type="match status" value="1"/>
</dbReference>
<protein>
    <submittedName>
        <fullName evidence="4">rRNA methyltransferase</fullName>
    </submittedName>
</protein>
<dbReference type="Pfam" id="PF00588">
    <property type="entry name" value="SpoU_methylase"/>
    <property type="match status" value="1"/>
</dbReference>
<accession>A0A2W5FJA5</accession>
<organism evidence="4 5">
    <name type="scientific">Micavibrio aeruginosavorus</name>
    <dbReference type="NCBI Taxonomy" id="349221"/>
    <lineage>
        <taxon>Bacteria</taxon>
        <taxon>Pseudomonadati</taxon>
        <taxon>Bdellovibrionota</taxon>
        <taxon>Bdellovibrionia</taxon>
        <taxon>Bdellovibrionales</taxon>
        <taxon>Pseudobdellovibrionaceae</taxon>
        <taxon>Micavibrio</taxon>
    </lineage>
</organism>
<sequence>MRGFFGIGVEGIHKPQNVGSLVRSAHAFGASFFFTVSPNTDIRGIQQTDTSGSFDHVPYYEYDSVETLDLPLGCRLVAVELVEDAIELPSFRHPLKAAYILGPEMGNVSPQMLEKCDFTIKIPMKFCINVGVAGALVMYDRLISLGKFAPRPVRAGGPTEELKPGYHGFYRMNGGKKPG</sequence>
<dbReference type="Proteomes" id="UP000249739">
    <property type="component" value="Unassembled WGS sequence"/>
</dbReference>
<dbReference type="InterPro" id="IPR001537">
    <property type="entry name" value="SpoU_MeTrfase"/>
</dbReference>
<dbReference type="AlphaFoldDB" id="A0A2W5FJA5"/>
<dbReference type="GO" id="GO:0008173">
    <property type="term" value="F:RNA methyltransferase activity"/>
    <property type="evidence" value="ECO:0007669"/>
    <property type="project" value="InterPro"/>
</dbReference>
<comment type="caution">
    <text evidence="4">The sequence shown here is derived from an EMBL/GenBank/DDBJ whole genome shotgun (WGS) entry which is preliminary data.</text>
</comment>
<dbReference type="InterPro" id="IPR051259">
    <property type="entry name" value="rRNA_Methyltransferase"/>
</dbReference>
<dbReference type="CDD" id="cd18098">
    <property type="entry name" value="SpoU-like"/>
    <property type="match status" value="1"/>
</dbReference>
<dbReference type="PANTHER" id="PTHR43191">
    <property type="entry name" value="RRNA METHYLTRANSFERASE 3"/>
    <property type="match status" value="1"/>
</dbReference>
<dbReference type="InterPro" id="IPR029026">
    <property type="entry name" value="tRNA_m1G_MTases_N"/>
</dbReference>
<keyword evidence="1 4" id="KW-0489">Methyltransferase</keyword>
<evidence type="ECO:0000313" key="5">
    <source>
        <dbReference type="Proteomes" id="UP000249739"/>
    </source>
</evidence>